<feature type="domain" description="Lsr2 dimerization" evidence="3">
    <location>
        <begin position="1"/>
        <end position="58"/>
    </location>
</feature>
<name>A0ABP6QLX3_9ACTN</name>
<dbReference type="EMBL" id="BAAAUV010000034">
    <property type="protein sequence ID" value="GAA3237889.1"/>
    <property type="molecule type" value="Genomic_DNA"/>
</dbReference>
<comment type="caution">
    <text evidence="5">The sequence shown here is derived from an EMBL/GenBank/DDBJ whole genome shotgun (WGS) entry which is preliminary data.</text>
</comment>
<gene>
    <name evidence="5" type="ORF">GCM10010468_73080</name>
</gene>
<evidence type="ECO:0000259" key="3">
    <source>
        <dbReference type="Pfam" id="PF11774"/>
    </source>
</evidence>
<organism evidence="5 6">
    <name type="scientific">Actinocorallia longicatena</name>
    <dbReference type="NCBI Taxonomy" id="111803"/>
    <lineage>
        <taxon>Bacteria</taxon>
        <taxon>Bacillati</taxon>
        <taxon>Actinomycetota</taxon>
        <taxon>Actinomycetes</taxon>
        <taxon>Streptosporangiales</taxon>
        <taxon>Thermomonosporaceae</taxon>
        <taxon>Actinocorallia</taxon>
    </lineage>
</organism>
<evidence type="ECO:0000256" key="1">
    <source>
        <dbReference type="ARBA" id="ARBA00023125"/>
    </source>
</evidence>
<proteinExistence type="predicted"/>
<dbReference type="Proteomes" id="UP001501237">
    <property type="component" value="Unassembled WGS sequence"/>
</dbReference>
<evidence type="ECO:0000256" key="2">
    <source>
        <dbReference type="SAM" id="MobiDB-lite"/>
    </source>
</evidence>
<keyword evidence="6" id="KW-1185">Reference proteome</keyword>
<dbReference type="Pfam" id="PF23359">
    <property type="entry name" value="Lsr2_DNA-bd"/>
    <property type="match status" value="1"/>
</dbReference>
<feature type="domain" description="Lsr2 DNA-binding" evidence="4">
    <location>
        <begin position="76"/>
        <end position="111"/>
    </location>
</feature>
<dbReference type="InterPro" id="IPR042261">
    <property type="entry name" value="Lsr2-like_dimerization"/>
</dbReference>
<accession>A0ABP6QLX3</accession>
<dbReference type="InterPro" id="IPR055370">
    <property type="entry name" value="Lsr2_DNA-bd"/>
</dbReference>
<sequence length="112" mass="12036">MARETIVRLVDDLDGGAADETVSFALDGAAYEIDLSDANAKKLRDSLAQFVEHSRKAGSVKRAGRGVGRPARGTSSRERSADIRAWAKGQGIKVNERGRIPASVVEQYEAAH</sequence>
<evidence type="ECO:0000313" key="5">
    <source>
        <dbReference type="EMBL" id="GAA3237889.1"/>
    </source>
</evidence>
<dbReference type="RefSeq" id="WP_344837934.1">
    <property type="nucleotide sequence ID" value="NZ_BAAAUV010000034.1"/>
</dbReference>
<dbReference type="Gene3D" id="4.10.320.10">
    <property type="entry name" value="E3-binding domain"/>
    <property type="match status" value="1"/>
</dbReference>
<evidence type="ECO:0000313" key="6">
    <source>
        <dbReference type="Proteomes" id="UP001501237"/>
    </source>
</evidence>
<dbReference type="InterPro" id="IPR036625">
    <property type="entry name" value="E3-bd_dom_sf"/>
</dbReference>
<dbReference type="Gene3D" id="3.30.60.230">
    <property type="entry name" value="Lsr2, dimerization domain"/>
    <property type="match status" value="1"/>
</dbReference>
<keyword evidence="1" id="KW-0238">DNA-binding</keyword>
<reference evidence="6" key="1">
    <citation type="journal article" date="2019" name="Int. J. Syst. Evol. Microbiol.">
        <title>The Global Catalogue of Microorganisms (GCM) 10K type strain sequencing project: providing services to taxonomists for standard genome sequencing and annotation.</title>
        <authorList>
            <consortium name="The Broad Institute Genomics Platform"/>
            <consortium name="The Broad Institute Genome Sequencing Center for Infectious Disease"/>
            <person name="Wu L."/>
            <person name="Ma J."/>
        </authorList>
    </citation>
    <scope>NUCLEOTIDE SEQUENCE [LARGE SCALE GENOMIC DNA]</scope>
    <source>
        <strain evidence="6">JCM 9377</strain>
    </source>
</reference>
<protein>
    <submittedName>
        <fullName evidence="5">Lsr2 family protein</fullName>
    </submittedName>
</protein>
<dbReference type="Pfam" id="PF11774">
    <property type="entry name" value="Lsr2"/>
    <property type="match status" value="1"/>
</dbReference>
<dbReference type="InterPro" id="IPR024412">
    <property type="entry name" value="Lsr2_dim_dom"/>
</dbReference>
<feature type="region of interest" description="Disordered" evidence="2">
    <location>
        <begin position="58"/>
        <end position="82"/>
    </location>
</feature>
<evidence type="ECO:0000259" key="4">
    <source>
        <dbReference type="Pfam" id="PF23359"/>
    </source>
</evidence>